<dbReference type="PROSITE" id="PS51192">
    <property type="entry name" value="HELICASE_ATP_BIND_1"/>
    <property type="match status" value="1"/>
</dbReference>
<comment type="function">
    <text evidence="5">Probable DEAD-box RNA helicase. May work in conjunction with the cold shock proteins to ensure proper initiation of transcription at low and optimal temperatures.</text>
</comment>
<evidence type="ECO:0000256" key="4">
    <source>
        <dbReference type="ARBA" id="ARBA00022840"/>
    </source>
</evidence>
<dbReference type="InterPro" id="IPR014001">
    <property type="entry name" value="Helicase_ATP-bd"/>
</dbReference>
<dbReference type="GO" id="GO:0005829">
    <property type="term" value="C:cytosol"/>
    <property type="evidence" value="ECO:0007669"/>
    <property type="project" value="TreeGrafter"/>
</dbReference>
<dbReference type="CDD" id="cd18787">
    <property type="entry name" value="SF2_C_DEAD"/>
    <property type="match status" value="1"/>
</dbReference>
<feature type="region of interest" description="Disordered" evidence="7">
    <location>
        <begin position="382"/>
        <end position="448"/>
    </location>
</feature>
<evidence type="ECO:0000259" key="9">
    <source>
        <dbReference type="PROSITE" id="PS51194"/>
    </source>
</evidence>
<evidence type="ECO:0000256" key="6">
    <source>
        <dbReference type="PROSITE-ProRule" id="PRU00552"/>
    </source>
</evidence>
<evidence type="ECO:0000313" key="11">
    <source>
        <dbReference type="EMBL" id="SUM44121.1"/>
    </source>
</evidence>
<dbReference type="RefSeq" id="WP_103298681.1">
    <property type="nucleotide sequence ID" value="NZ_PPQT01000098.1"/>
</dbReference>
<dbReference type="Gene3D" id="3.40.50.300">
    <property type="entry name" value="P-loop containing nucleotide triphosphate hydrolases"/>
    <property type="match status" value="2"/>
</dbReference>
<organism evidence="11 13">
    <name type="scientific">Staphylococcus petrasii</name>
    <dbReference type="NCBI Taxonomy" id="1276936"/>
    <lineage>
        <taxon>Bacteria</taxon>
        <taxon>Bacillati</taxon>
        <taxon>Bacillota</taxon>
        <taxon>Bacilli</taxon>
        <taxon>Bacillales</taxon>
        <taxon>Staphylococcaceae</taxon>
        <taxon>Staphylococcus</taxon>
    </lineage>
</organism>
<evidence type="ECO:0000256" key="2">
    <source>
        <dbReference type="ARBA" id="ARBA00022801"/>
    </source>
</evidence>
<dbReference type="Pfam" id="PF00270">
    <property type="entry name" value="DEAD"/>
    <property type="match status" value="1"/>
</dbReference>
<feature type="compositionally biased region" description="Basic residues" evidence="7">
    <location>
        <begin position="400"/>
        <end position="419"/>
    </location>
</feature>
<dbReference type="PROSITE" id="PS51195">
    <property type="entry name" value="Q_MOTIF"/>
    <property type="match status" value="1"/>
</dbReference>
<dbReference type="Proteomes" id="UP000254047">
    <property type="component" value="Unassembled WGS sequence"/>
</dbReference>
<dbReference type="InterPro" id="IPR001650">
    <property type="entry name" value="Helicase_C-like"/>
</dbReference>
<keyword evidence="1 5" id="KW-0547">Nucleotide-binding</keyword>
<feature type="short sequence motif" description="Q motif" evidence="6">
    <location>
        <begin position="4"/>
        <end position="32"/>
    </location>
</feature>
<dbReference type="PROSITE" id="PS51194">
    <property type="entry name" value="HELICASE_CTER"/>
    <property type="match status" value="1"/>
</dbReference>
<protein>
    <recommendedName>
        <fullName evidence="5">DEAD-box ATP-dependent RNA helicase CshB</fullName>
        <ecNumber evidence="5">3.6.4.13</ecNumber>
    </recommendedName>
</protein>
<reference evidence="11 13" key="1">
    <citation type="submission" date="2018-06" db="EMBL/GenBank/DDBJ databases">
        <authorList>
            <consortium name="Pathogen Informatics"/>
            <person name="Doyle S."/>
        </authorList>
    </citation>
    <scope>NUCLEOTIDE SEQUENCE [LARGE SCALE GENOMIC DNA]</scope>
    <source>
        <strain evidence="11 13">NCTC13830</strain>
    </source>
</reference>
<dbReference type="PANTHER" id="PTHR47963:SF1">
    <property type="entry name" value="DEAD-BOX ATP-DEPENDENT RNA HELICASE CSHB"/>
    <property type="match status" value="1"/>
</dbReference>
<keyword evidence="2 5" id="KW-0378">Hydrolase</keyword>
<evidence type="ECO:0000313" key="14">
    <source>
        <dbReference type="Proteomes" id="UP000297598"/>
    </source>
</evidence>
<evidence type="ECO:0000313" key="12">
    <source>
        <dbReference type="EMBL" id="TGE19385.1"/>
    </source>
</evidence>
<keyword evidence="14" id="KW-1185">Reference proteome</keyword>
<keyword evidence="5" id="KW-0963">Cytoplasm</keyword>
<dbReference type="CDD" id="cd00268">
    <property type="entry name" value="DEADc"/>
    <property type="match status" value="1"/>
</dbReference>
<accession>A0A380G273</accession>
<keyword evidence="4 5" id="KW-0067">ATP-binding</keyword>
<feature type="domain" description="Helicase C-terminal" evidence="9">
    <location>
        <begin position="233"/>
        <end position="384"/>
    </location>
</feature>
<comment type="subcellular location">
    <subcellularLocation>
        <location evidence="5">Cytoplasm</location>
    </subcellularLocation>
</comment>
<comment type="catalytic activity">
    <reaction evidence="5">
        <text>ATP + H2O = ADP + phosphate + H(+)</text>
        <dbReference type="Rhea" id="RHEA:13065"/>
        <dbReference type="ChEBI" id="CHEBI:15377"/>
        <dbReference type="ChEBI" id="CHEBI:15378"/>
        <dbReference type="ChEBI" id="CHEBI:30616"/>
        <dbReference type="ChEBI" id="CHEBI:43474"/>
        <dbReference type="ChEBI" id="CHEBI:456216"/>
        <dbReference type="EC" id="3.6.4.13"/>
    </reaction>
</comment>
<dbReference type="Pfam" id="PF00271">
    <property type="entry name" value="Helicase_C"/>
    <property type="match status" value="1"/>
</dbReference>
<evidence type="ECO:0000256" key="1">
    <source>
        <dbReference type="ARBA" id="ARBA00022741"/>
    </source>
</evidence>
<dbReference type="GO" id="GO:0006401">
    <property type="term" value="P:RNA catabolic process"/>
    <property type="evidence" value="ECO:0007669"/>
    <property type="project" value="UniProtKB-UniRule"/>
</dbReference>
<dbReference type="AlphaFoldDB" id="A0A380G273"/>
<dbReference type="SUPFAM" id="SSF52540">
    <property type="entry name" value="P-loop containing nucleoside triphosphate hydrolases"/>
    <property type="match status" value="1"/>
</dbReference>
<gene>
    <name evidence="5 11" type="primary">cshB</name>
    <name evidence="12" type="ORF">BJR09_00050</name>
    <name evidence="11" type="ORF">NCTC13830_01516</name>
</gene>
<dbReference type="PANTHER" id="PTHR47963">
    <property type="entry name" value="DEAD-BOX ATP-DEPENDENT RNA HELICASE 47, MITOCHONDRIAL"/>
    <property type="match status" value="1"/>
</dbReference>
<evidence type="ECO:0000259" key="10">
    <source>
        <dbReference type="PROSITE" id="PS51195"/>
    </source>
</evidence>
<dbReference type="InterPro" id="IPR050547">
    <property type="entry name" value="DEAD_box_RNA_helicases"/>
</dbReference>
<dbReference type="SMART" id="SM00490">
    <property type="entry name" value="HELICc"/>
    <property type="match status" value="1"/>
</dbReference>
<dbReference type="Proteomes" id="UP000297598">
    <property type="component" value="Unassembled WGS sequence"/>
</dbReference>
<evidence type="ECO:0000256" key="5">
    <source>
        <dbReference type="HAMAP-Rule" id="MF_01494"/>
    </source>
</evidence>
<dbReference type="GO" id="GO:0016787">
    <property type="term" value="F:hydrolase activity"/>
    <property type="evidence" value="ECO:0007669"/>
    <property type="project" value="UniProtKB-KW"/>
</dbReference>
<dbReference type="GO" id="GO:0005524">
    <property type="term" value="F:ATP binding"/>
    <property type="evidence" value="ECO:0007669"/>
    <property type="project" value="UniProtKB-UniRule"/>
</dbReference>
<keyword evidence="5" id="KW-0346">Stress response</keyword>
<proteinExistence type="inferred from homology"/>
<feature type="domain" description="Helicase ATP-binding" evidence="8">
    <location>
        <begin position="35"/>
        <end position="206"/>
    </location>
</feature>
<dbReference type="InterPro" id="IPR011545">
    <property type="entry name" value="DEAD/DEAH_box_helicase_dom"/>
</dbReference>
<dbReference type="EMBL" id="UHDO01000001">
    <property type="protein sequence ID" value="SUM44121.1"/>
    <property type="molecule type" value="Genomic_DNA"/>
</dbReference>
<keyword evidence="3 5" id="KW-0347">Helicase</keyword>
<feature type="domain" description="DEAD-box RNA helicase Q" evidence="10">
    <location>
        <begin position="4"/>
        <end position="32"/>
    </location>
</feature>
<sequence length="448" mass="51192">MPNHPFELFNLDSKLIDAVKDLNFEKPTEIQNRIIPRIKKGVNLIGQSQTGTGKSHSFLLPLMDSINPEIQEPQAIVVAPTRELAQQLFQAASHLSKFKTDVKVSLFIGGTDIEKDKQRTNIQPQLVIGTPTRINDLAQSGHLHVHLASYLVVDEADLMIDLGLIEDVDYIAARLDDDANIAVFSATIPKSLQPFLNKYLNNPDFVVVDSKSQNKKNIEFYLIPTKGTEKVEKTLQLIDILNPYLCIIFCNSRDNANELADSLNEAGIKVGMIHGGLTPRERKQQMKRIRNLDFQYVIASDLASRGIDIEGVSHVINFDVPNDIDFFTHRVGRTGRGNYKGVAITMYSPDEEHNISLIEDKGYHFENVDVKNGELKPIKAHNVRRKRERKDDHLTNEVKHKVRSKTKKKVKPGYKKKFKREVEKMKRQERKQYSKRQNRQQRKNNKKG</sequence>
<evidence type="ECO:0000259" key="8">
    <source>
        <dbReference type="PROSITE" id="PS51192"/>
    </source>
</evidence>
<evidence type="ECO:0000256" key="7">
    <source>
        <dbReference type="SAM" id="MobiDB-lite"/>
    </source>
</evidence>
<dbReference type="OrthoDB" id="9805696at2"/>
<dbReference type="SMART" id="SM00487">
    <property type="entry name" value="DEXDc"/>
    <property type="match status" value="1"/>
</dbReference>
<dbReference type="InterPro" id="IPR014014">
    <property type="entry name" value="RNA_helicase_DEAD_Q_motif"/>
</dbReference>
<feature type="compositionally biased region" description="Basic and acidic residues" evidence="7">
    <location>
        <begin position="420"/>
        <end position="432"/>
    </location>
</feature>
<comment type="similarity">
    <text evidence="5">Belongs to the DEAD box helicase family. CshB subfamily.</text>
</comment>
<evidence type="ECO:0000313" key="13">
    <source>
        <dbReference type="Proteomes" id="UP000254047"/>
    </source>
</evidence>
<dbReference type="InterPro" id="IPR044742">
    <property type="entry name" value="DEAD/DEAH_RhlB"/>
</dbReference>
<keyword evidence="5" id="KW-0694">RNA-binding</keyword>
<dbReference type="GO" id="GO:0003724">
    <property type="term" value="F:RNA helicase activity"/>
    <property type="evidence" value="ECO:0007669"/>
    <property type="project" value="UniProtKB-UniRule"/>
</dbReference>
<dbReference type="InterPro" id="IPR027417">
    <property type="entry name" value="P-loop_NTPase"/>
</dbReference>
<dbReference type="EC" id="3.6.4.13" evidence="5"/>
<feature type="compositionally biased region" description="Basic residues" evidence="7">
    <location>
        <begin position="433"/>
        <end position="448"/>
    </location>
</feature>
<evidence type="ECO:0000256" key="3">
    <source>
        <dbReference type="ARBA" id="ARBA00022806"/>
    </source>
</evidence>
<dbReference type="HAMAP" id="MF_01494">
    <property type="entry name" value="DEAD_helicase_CshB"/>
    <property type="match status" value="1"/>
</dbReference>
<dbReference type="EMBL" id="SRLS01000001">
    <property type="protein sequence ID" value="TGE19385.1"/>
    <property type="molecule type" value="Genomic_DNA"/>
</dbReference>
<dbReference type="InterPro" id="IPR030881">
    <property type="entry name" value="CshB"/>
</dbReference>
<name>A0A380G273_9STAP</name>
<dbReference type="GO" id="GO:0033592">
    <property type="term" value="F:RNA strand annealing activity"/>
    <property type="evidence" value="ECO:0007669"/>
    <property type="project" value="TreeGrafter"/>
</dbReference>
<dbReference type="GO" id="GO:0005840">
    <property type="term" value="C:ribosome"/>
    <property type="evidence" value="ECO:0007669"/>
    <property type="project" value="TreeGrafter"/>
</dbReference>
<dbReference type="GO" id="GO:0009409">
    <property type="term" value="P:response to cold"/>
    <property type="evidence" value="ECO:0007669"/>
    <property type="project" value="InterPro"/>
</dbReference>
<feature type="compositionally biased region" description="Basic and acidic residues" evidence="7">
    <location>
        <begin position="389"/>
        <end position="399"/>
    </location>
</feature>
<reference evidence="12 14" key="2">
    <citation type="submission" date="2019-04" db="EMBL/GenBank/DDBJ databases">
        <title>Genomic characterization of Staphylococcus petrasii strains.</title>
        <authorList>
            <person name="Vrbovska V."/>
            <person name="Kovarovic V."/>
            <person name="Maslanova I."/>
            <person name="Indrakova A."/>
            <person name="Petras P."/>
            <person name="Sedo O."/>
            <person name="Svec P."/>
            <person name="Fisarova L."/>
            <person name="Sedlacek I."/>
            <person name="Doskar J."/>
            <person name="Pantucek R."/>
        </authorList>
    </citation>
    <scope>NUCLEOTIDE SEQUENCE [LARGE SCALE GENOMIC DNA]</scope>
    <source>
        <strain evidence="12 14">P5404</strain>
    </source>
</reference>